<feature type="repeat" description="ARM" evidence="5">
    <location>
        <begin position="239"/>
        <end position="281"/>
    </location>
</feature>
<evidence type="ECO:0000256" key="3">
    <source>
        <dbReference type="ARBA" id="ARBA00022687"/>
    </source>
</evidence>
<feature type="repeat" description="ARM" evidence="5">
    <location>
        <begin position="491"/>
        <end position="534"/>
    </location>
</feature>
<feature type="repeat" description="ARM" evidence="5">
    <location>
        <begin position="323"/>
        <end position="366"/>
    </location>
</feature>
<dbReference type="InterPro" id="IPR016024">
    <property type="entry name" value="ARM-type_fold"/>
</dbReference>
<comment type="subcellular location">
    <subcellularLocation>
        <location evidence="1">Cell membrane</location>
        <topology evidence="1">Peripheral membrane protein</topology>
        <orientation evidence="1">Cytoplasmic side</orientation>
    </subcellularLocation>
</comment>
<keyword evidence="7" id="KW-1185">Reference proteome</keyword>
<evidence type="ECO:0000256" key="5">
    <source>
        <dbReference type="PROSITE-ProRule" id="PRU00259"/>
    </source>
</evidence>
<dbReference type="SUPFAM" id="SSF48371">
    <property type="entry name" value="ARM repeat"/>
    <property type="match status" value="2"/>
</dbReference>
<dbReference type="OrthoDB" id="6416220at2759"/>
<gene>
    <name evidence="6" type="ORF">TNIN_445631</name>
</gene>
<sequence>MTYQMQPPTHLRPAPSSESFCNSPIASFNYSKDQITVWQQSSYMIDSGFSSGASTHAPPSVCGKEDLHVNETHHESIQPHFGHAYFERHFNEEKNERHSFQSDYAHSLPESREQNVKSFDNQLANVQLSVSSSQVLNNASFCFSNQISVEFASQTVSELLMLLYDNDEVVVSKAAKMLHQVMKCDFSQDIIKALPHMISTLIHTISFVNNNLETVKCIAGILHSVSLHQPGLLALYKSNGIPALVNLLSSPMESILFYTVTTLHNLLLNQEGSKLSVCEAGGLQKLVTLLKHTNENFLSVVVDCLQTLAFRNPKNKLIILEYGGTEKLVHIMRIYKCQTLLRTVSRVLKALTVCCNNKPVIIKAGGMQALAMHLKNQSEKFVLNCLWSLRNLSDAAINERNVESLLNQLINLLGSNDKHIVICSAGILSNLTCNNNRNKLIVCQAKGVEALVQAIVKAENNEEISEPAICTLRHLTSGHPEAPKIAVYCCSALPAIVRLLEPPTSWALIKAVVGFIRNLAVPAQNQMHLQNIGVIPKLMKLFHAAYQEIQKHNSNVMDKSQTTCIDGIKMEDIIKGTTYALQVLAKHMNNRAVMKELDIVTLLVQILNREKEYFQCAVAGILAELAVDPDAIQMIESSGAVLLLRNALNSTNDQLVEYATTILVHLAAIKPEEYTWLCVDLVNSLQKDEILTDMDLSITPDTSYQIMGSVNDFESKLNPSLMNIGVQNATVLQPPNLEMELDLPMDLNFESTFDILPPILLSPPQAGNPSKDIIAYLDSSLMHFS</sequence>
<reference evidence="6" key="1">
    <citation type="submission" date="2020-08" db="EMBL/GenBank/DDBJ databases">
        <title>Multicomponent nature underlies the extraordinary mechanical properties of spider dragline silk.</title>
        <authorList>
            <person name="Kono N."/>
            <person name="Nakamura H."/>
            <person name="Mori M."/>
            <person name="Yoshida Y."/>
            <person name="Ohtoshi R."/>
            <person name="Malay A.D."/>
            <person name="Moran D.A.P."/>
            <person name="Tomita M."/>
            <person name="Numata K."/>
            <person name="Arakawa K."/>
        </authorList>
    </citation>
    <scope>NUCLEOTIDE SEQUENCE</scope>
</reference>
<dbReference type="InterPro" id="IPR013284">
    <property type="entry name" value="Beta-catenin"/>
</dbReference>
<dbReference type="GO" id="GO:0005886">
    <property type="term" value="C:plasma membrane"/>
    <property type="evidence" value="ECO:0007669"/>
    <property type="project" value="UniProtKB-SubCell"/>
</dbReference>
<dbReference type="GO" id="GO:0045296">
    <property type="term" value="F:cadherin binding"/>
    <property type="evidence" value="ECO:0007669"/>
    <property type="project" value="InterPro"/>
</dbReference>
<evidence type="ECO:0000256" key="2">
    <source>
        <dbReference type="ARBA" id="ARBA00022289"/>
    </source>
</evidence>
<keyword evidence="4" id="KW-0130">Cell adhesion</keyword>
<dbReference type="AlphaFoldDB" id="A0A8X6X0F6"/>
<organism evidence="6 7">
    <name type="scientific">Trichonephila inaurata madagascariensis</name>
    <dbReference type="NCBI Taxonomy" id="2747483"/>
    <lineage>
        <taxon>Eukaryota</taxon>
        <taxon>Metazoa</taxon>
        <taxon>Ecdysozoa</taxon>
        <taxon>Arthropoda</taxon>
        <taxon>Chelicerata</taxon>
        <taxon>Arachnida</taxon>
        <taxon>Araneae</taxon>
        <taxon>Araneomorphae</taxon>
        <taxon>Entelegynae</taxon>
        <taxon>Araneoidea</taxon>
        <taxon>Nephilidae</taxon>
        <taxon>Trichonephila</taxon>
        <taxon>Trichonephila inaurata</taxon>
    </lineage>
</organism>
<dbReference type="Pfam" id="PF00514">
    <property type="entry name" value="Arm"/>
    <property type="match status" value="3"/>
</dbReference>
<dbReference type="Gene3D" id="1.25.10.10">
    <property type="entry name" value="Leucine-rich Repeat Variant"/>
    <property type="match status" value="1"/>
</dbReference>
<evidence type="ECO:0000256" key="1">
    <source>
        <dbReference type="ARBA" id="ARBA00004413"/>
    </source>
</evidence>
<feature type="repeat" description="ARM" evidence="5">
    <location>
        <begin position="404"/>
        <end position="442"/>
    </location>
</feature>
<dbReference type="EMBL" id="BMAV01004016">
    <property type="protein sequence ID" value="GFY44050.1"/>
    <property type="molecule type" value="Genomic_DNA"/>
</dbReference>
<dbReference type="PRINTS" id="PR01869">
    <property type="entry name" value="BCATNINFAMLY"/>
</dbReference>
<dbReference type="PROSITE" id="PS50176">
    <property type="entry name" value="ARM_REPEAT"/>
    <property type="match status" value="6"/>
</dbReference>
<name>A0A8X6X0F6_9ARAC</name>
<dbReference type="InterPro" id="IPR000225">
    <property type="entry name" value="Armadillo"/>
</dbReference>
<dbReference type="SMART" id="SM00185">
    <property type="entry name" value="ARM"/>
    <property type="match status" value="11"/>
</dbReference>
<feature type="repeat" description="ARM" evidence="5">
    <location>
        <begin position="446"/>
        <end position="485"/>
    </location>
</feature>
<dbReference type="InterPro" id="IPR011989">
    <property type="entry name" value="ARM-like"/>
</dbReference>
<feature type="repeat" description="ARM" evidence="5">
    <location>
        <begin position="281"/>
        <end position="323"/>
    </location>
</feature>
<dbReference type="Proteomes" id="UP000886998">
    <property type="component" value="Unassembled WGS sequence"/>
</dbReference>
<evidence type="ECO:0000256" key="4">
    <source>
        <dbReference type="ARBA" id="ARBA00022889"/>
    </source>
</evidence>
<evidence type="ECO:0000313" key="7">
    <source>
        <dbReference type="Proteomes" id="UP000886998"/>
    </source>
</evidence>
<comment type="caution">
    <text evidence="6">The sequence shown here is derived from an EMBL/GenBank/DDBJ whole genome shotgun (WGS) entry which is preliminary data.</text>
</comment>
<keyword evidence="3" id="KW-0879">Wnt signaling pathway</keyword>
<proteinExistence type="predicted"/>
<dbReference type="GO" id="GO:0007155">
    <property type="term" value="P:cell adhesion"/>
    <property type="evidence" value="ECO:0007669"/>
    <property type="project" value="InterPro"/>
</dbReference>
<evidence type="ECO:0000313" key="6">
    <source>
        <dbReference type="EMBL" id="GFY44050.1"/>
    </source>
</evidence>
<dbReference type="GO" id="GO:0016055">
    <property type="term" value="P:Wnt signaling pathway"/>
    <property type="evidence" value="ECO:0007669"/>
    <property type="project" value="UniProtKB-KW"/>
</dbReference>
<accession>A0A8X6X0F6</accession>
<dbReference type="PANTHER" id="PTHR45976">
    <property type="entry name" value="ARMADILLO SEGMENT POLARITY PROTEIN"/>
    <property type="match status" value="1"/>
</dbReference>
<protein>
    <recommendedName>
        <fullName evidence="2">Armadillo segment polarity protein</fullName>
    </recommendedName>
</protein>